<dbReference type="Pfam" id="PF07004">
    <property type="entry name" value="SHIPPO-rpt"/>
    <property type="match status" value="2"/>
</dbReference>
<feature type="compositionally biased region" description="Basic and acidic residues" evidence="1">
    <location>
        <begin position="67"/>
        <end position="92"/>
    </location>
</feature>
<dbReference type="InterPro" id="IPR051291">
    <property type="entry name" value="CIMAP"/>
</dbReference>
<dbReference type="EMBL" id="JABANM010013642">
    <property type="protein sequence ID" value="KAF4734001.1"/>
    <property type="molecule type" value="Genomic_DNA"/>
</dbReference>
<proteinExistence type="predicted"/>
<evidence type="ECO:0000313" key="2">
    <source>
        <dbReference type="EMBL" id="KAF4734001.1"/>
    </source>
</evidence>
<dbReference type="Proteomes" id="UP000574390">
    <property type="component" value="Unassembled WGS sequence"/>
</dbReference>
<comment type="caution">
    <text evidence="2">The sequence shown here is derived from an EMBL/GenBank/DDBJ whole genome shotgun (WGS) entry which is preliminary data.</text>
</comment>
<dbReference type="AlphaFoldDB" id="A0A7J6SMD0"/>
<gene>
    <name evidence="2" type="ORF">FOZ62_016606</name>
</gene>
<feature type="region of interest" description="Disordered" evidence="1">
    <location>
        <begin position="1"/>
        <end position="100"/>
    </location>
</feature>
<sequence>MTGKYDLGDYQVPKHGPRGKVKGGAMPKDSGQVTSRIGQIKKLAGSTPGPGKYIKHAPWPQYPPGEEFAHGSKGYRFDRDSRDKGGIIRTDKGSATPAPGRYDVTKVSQVKPRCVGGPLSKKAKKSFLDKAIAVGGSLPGPNKYNITALRTGKVHLPAPLMTTKKSETKGPVRKTQVPGPGHYDISKGDSLTMAAEPRPVWARGKIGTLTDKAEEPVTASAKNPGPGQYRSIALEKISRGTKWNQVHGYGRNALHGVF</sequence>
<feature type="region of interest" description="Disordered" evidence="1">
    <location>
        <begin position="166"/>
        <end position="189"/>
    </location>
</feature>
<dbReference type="InterPro" id="IPR010736">
    <property type="entry name" value="SHIPPO-rpt"/>
</dbReference>
<reference evidence="2 3" key="1">
    <citation type="submission" date="2020-04" db="EMBL/GenBank/DDBJ databases">
        <title>Perkinsus olseni comparative genomics.</title>
        <authorList>
            <person name="Bogema D.R."/>
        </authorList>
    </citation>
    <scope>NUCLEOTIDE SEQUENCE [LARGE SCALE GENOMIC DNA]</scope>
    <source>
        <strain evidence="2">ATCC PRA-205</strain>
    </source>
</reference>
<dbReference type="PANTHER" id="PTHR21580">
    <property type="entry name" value="SHIPPO-1-RELATED"/>
    <property type="match status" value="1"/>
</dbReference>
<accession>A0A7J6SMD0</accession>
<protein>
    <submittedName>
        <fullName evidence="2">Uncharacterized protein</fullName>
    </submittedName>
</protein>
<name>A0A7J6SMD0_PEROL</name>
<organism evidence="2 3">
    <name type="scientific">Perkinsus olseni</name>
    <name type="common">Perkinsus atlanticus</name>
    <dbReference type="NCBI Taxonomy" id="32597"/>
    <lineage>
        <taxon>Eukaryota</taxon>
        <taxon>Sar</taxon>
        <taxon>Alveolata</taxon>
        <taxon>Perkinsozoa</taxon>
        <taxon>Perkinsea</taxon>
        <taxon>Perkinsida</taxon>
        <taxon>Perkinsidae</taxon>
        <taxon>Perkinsus</taxon>
    </lineage>
</organism>
<evidence type="ECO:0000256" key="1">
    <source>
        <dbReference type="SAM" id="MobiDB-lite"/>
    </source>
</evidence>
<evidence type="ECO:0000313" key="3">
    <source>
        <dbReference type="Proteomes" id="UP000574390"/>
    </source>
</evidence>